<sequence>MTDMNNEILHANRFASEVAINAVAPSTFLILNLCSPAHLILPGFHHMACTHVDRWI</sequence>
<dbReference type="GeneID" id="36535594"/>
<accession>A0A2I1BXW4</accession>
<dbReference type="Proteomes" id="UP000234474">
    <property type="component" value="Unassembled WGS sequence"/>
</dbReference>
<keyword evidence="2" id="KW-1185">Reference proteome</keyword>
<name>A0A2I1BXW4_ASPN1</name>
<proteinExistence type="predicted"/>
<gene>
    <name evidence="1" type="ORF">P174DRAFT_445155</name>
</gene>
<dbReference type="RefSeq" id="XP_024678813.1">
    <property type="nucleotide sequence ID" value="XM_024828269.1"/>
</dbReference>
<reference evidence="2" key="1">
    <citation type="journal article" date="2018" name="Proc. Natl. Acad. Sci. U.S.A.">
        <title>Linking secondary metabolites to gene clusters through genome sequencing of six diverse Aspergillus species.</title>
        <authorList>
            <person name="Kaerboelling I."/>
            <person name="Vesth T.C."/>
            <person name="Frisvad J.C."/>
            <person name="Nybo J.L."/>
            <person name="Theobald S."/>
            <person name="Kuo A."/>
            <person name="Bowyer P."/>
            <person name="Matsuda Y."/>
            <person name="Mondo S."/>
            <person name="Lyhne E.K."/>
            <person name="Kogle M.E."/>
            <person name="Clum A."/>
            <person name="Lipzen A."/>
            <person name="Salamov A."/>
            <person name="Ngan C.Y."/>
            <person name="Daum C."/>
            <person name="Chiniquy J."/>
            <person name="Barry K."/>
            <person name="LaButti K."/>
            <person name="Haridas S."/>
            <person name="Simmons B.A."/>
            <person name="Magnuson J.K."/>
            <person name="Mortensen U.H."/>
            <person name="Larsen T.O."/>
            <person name="Grigoriev I.V."/>
            <person name="Baker S.E."/>
            <person name="Andersen M.R."/>
        </authorList>
    </citation>
    <scope>NUCLEOTIDE SEQUENCE [LARGE SCALE GENOMIC DNA]</scope>
    <source>
        <strain evidence="2">IBT 16806</strain>
    </source>
</reference>
<organism evidence="1 2">
    <name type="scientific">Aspergillus novofumigatus (strain IBT 16806)</name>
    <dbReference type="NCBI Taxonomy" id="1392255"/>
    <lineage>
        <taxon>Eukaryota</taxon>
        <taxon>Fungi</taxon>
        <taxon>Dikarya</taxon>
        <taxon>Ascomycota</taxon>
        <taxon>Pezizomycotina</taxon>
        <taxon>Eurotiomycetes</taxon>
        <taxon>Eurotiomycetidae</taxon>
        <taxon>Eurotiales</taxon>
        <taxon>Aspergillaceae</taxon>
        <taxon>Aspergillus</taxon>
        <taxon>Aspergillus subgen. Fumigati</taxon>
    </lineage>
</organism>
<dbReference type="AlphaFoldDB" id="A0A2I1BXW4"/>
<protein>
    <submittedName>
        <fullName evidence="1">Uncharacterized protein</fullName>
    </submittedName>
</protein>
<evidence type="ECO:0000313" key="1">
    <source>
        <dbReference type="EMBL" id="PKX90218.1"/>
    </source>
</evidence>
<dbReference type="EMBL" id="MSZS01000008">
    <property type="protein sequence ID" value="PKX90218.1"/>
    <property type="molecule type" value="Genomic_DNA"/>
</dbReference>
<evidence type="ECO:0000313" key="2">
    <source>
        <dbReference type="Proteomes" id="UP000234474"/>
    </source>
</evidence>
<comment type="caution">
    <text evidence="1">The sequence shown here is derived from an EMBL/GenBank/DDBJ whole genome shotgun (WGS) entry which is preliminary data.</text>
</comment>
<dbReference type="VEuPathDB" id="FungiDB:P174DRAFT_445155"/>